<feature type="non-terminal residue" evidence="1">
    <location>
        <position position="460"/>
    </location>
</feature>
<dbReference type="EMBL" id="BKCJ010348729">
    <property type="protein sequence ID" value="GEZ96568.1"/>
    <property type="molecule type" value="Genomic_DNA"/>
</dbReference>
<proteinExistence type="predicted"/>
<sequence>MMSLKKIKINCPLLKEIRQTDNYVKKKKYLVENKPRTEEDNGIRMNPRCFTLLQNHLPPKEQDPESFILLCSIGKLDFKNALADLGASISIMPFLMYKRLGIGKLKPINIIRYGKVCKITGERILKDYWREKFRDEEDDLDDYLEDPEECEEDKANTILGVIHDKLNNDWFNNTSEAEDDLEGILDNLKPISYDGFIDLDGEAYNNRRCILLGMTYEEPTLILIKNAKVTRYTVGLGETYTKEPSITEISLKRPLSKGTAHHQELPNSLKKFLTSSRKETKHYTNIENGIMTFYTNAPPMTSITIRRSIEGSSFEGIAAIRNQLENLGRDMTRLKKNVHAIQVGCQTCEGSHLDKDCPLNEEVKGIEEVKYGEFRFSDNEEQETNVSGMAKAIAAIEAILKKKREEPKKVKQNVNYYVDLYEPPIALPKQLEHHAEEALVHQTMQSLKKIKINRPQLKEI</sequence>
<reference evidence="1" key="1">
    <citation type="journal article" date="2019" name="Sci. Rep.">
        <title>Draft genome of Tanacetum cinerariifolium, the natural source of mosquito coil.</title>
        <authorList>
            <person name="Yamashiro T."/>
            <person name="Shiraishi A."/>
            <person name="Satake H."/>
            <person name="Nakayama K."/>
        </authorList>
    </citation>
    <scope>NUCLEOTIDE SEQUENCE</scope>
</reference>
<evidence type="ECO:0000313" key="1">
    <source>
        <dbReference type="EMBL" id="GEZ96568.1"/>
    </source>
</evidence>
<comment type="caution">
    <text evidence="1">The sequence shown here is derived from an EMBL/GenBank/DDBJ whole genome shotgun (WGS) entry which is preliminary data.</text>
</comment>
<dbReference type="AlphaFoldDB" id="A0A699IYG8"/>
<name>A0A699IYG8_TANCI</name>
<organism evidence="1">
    <name type="scientific">Tanacetum cinerariifolium</name>
    <name type="common">Dalmatian daisy</name>
    <name type="synonym">Chrysanthemum cinerariifolium</name>
    <dbReference type="NCBI Taxonomy" id="118510"/>
    <lineage>
        <taxon>Eukaryota</taxon>
        <taxon>Viridiplantae</taxon>
        <taxon>Streptophyta</taxon>
        <taxon>Embryophyta</taxon>
        <taxon>Tracheophyta</taxon>
        <taxon>Spermatophyta</taxon>
        <taxon>Magnoliopsida</taxon>
        <taxon>eudicotyledons</taxon>
        <taxon>Gunneridae</taxon>
        <taxon>Pentapetalae</taxon>
        <taxon>asterids</taxon>
        <taxon>campanulids</taxon>
        <taxon>Asterales</taxon>
        <taxon>Asteraceae</taxon>
        <taxon>Asteroideae</taxon>
        <taxon>Anthemideae</taxon>
        <taxon>Anthemidinae</taxon>
        <taxon>Tanacetum</taxon>
    </lineage>
</organism>
<dbReference type="PANTHER" id="PTHR33067">
    <property type="entry name" value="RNA-DIRECTED DNA POLYMERASE-RELATED"/>
    <property type="match status" value="1"/>
</dbReference>
<protein>
    <submittedName>
        <fullName evidence="1">Uncharacterized protein</fullName>
    </submittedName>
</protein>
<dbReference type="PANTHER" id="PTHR33067:SF9">
    <property type="entry name" value="RNA-DIRECTED DNA POLYMERASE"/>
    <property type="match status" value="1"/>
</dbReference>
<accession>A0A699IYG8</accession>
<gene>
    <name evidence="1" type="ORF">Tci_568541</name>
</gene>